<dbReference type="InterPro" id="IPR050538">
    <property type="entry name" value="MAP_kinase_kinase_kinase"/>
</dbReference>
<keyword evidence="3 7" id="KW-0418">Kinase</keyword>
<feature type="region of interest" description="Disordered" evidence="5">
    <location>
        <begin position="48"/>
        <end position="139"/>
    </location>
</feature>
<keyword evidence="8" id="KW-1185">Reference proteome</keyword>
<dbReference type="OMA" id="TNSAICM"/>
<proteinExistence type="predicted"/>
<organism evidence="7 8">
    <name type="scientific">Bodo saltans</name>
    <name type="common">Flagellated protozoan</name>
    <dbReference type="NCBI Taxonomy" id="75058"/>
    <lineage>
        <taxon>Eukaryota</taxon>
        <taxon>Discoba</taxon>
        <taxon>Euglenozoa</taxon>
        <taxon>Kinetoplastea</taxon>
        <taxon>Metakinetoplastina</taxon>
        <taxon>Eubodonida</taxon>
        <taxon>Bodonidae</taxon>
        <taxon>Bodo</taxon>
    </lineage>
</organism>
<keyword evidence="4" id="KW-0067">ATP-binding</keyword>
<dbReference type="SMART" id="SM00220">
    <property type="entry name" value="S_TKc"/>
    <property type="match status" value="1"/>
</dbReference>
<dbReference type="InterPro" id="IPR011009">
    <property type="entry name" value="Kinase-like_dom_sf"/>
</dbReference>
<dbReference type="AlphaFoldDB" id="A0A0S4J9Q7"/>
<evidence type="ECO:0000256" key="3">
    <source>
        <dbReference type="ARBA" id="ARBA00022777"/>
    </source>
</evidence>
<evidence type="ECO:0000259" key="6">
    <source>
        <dbReference type="PROSITE" id="PS50011"/>
    </source>
</evidence>
<reference evidence="8" key="1">
    <citation type="submission" date="2015-09" db="EMBL/GenBank/DDBJ databases">
        <authorList>
            <consortium name="Pathogen Informatics"/>
        </authorList>
    </citation>
    <scope>NUCLEOTIDE SEQUENCE [LARGE SCALE GENOMIC DNA]</scope>
    <source>
        <strain evidence="8">Lake Konstanz</strain>
    </source>
</reference>
<dbReference type="GO" id="GO:0005524">
    <property type="term" value="F:ATP binding"/>
    <property type="evidence" value="ECO:0007669"/>
    <property type="project" value="UniProtKB-KW"/>
</dbReference>
<evidence type="ECO:0000313" key="8">
    <source>
        <dbReference type="Proteomes" id="UP000051952"/>
    </source>
</evidence>
<dbReference type="PANTHER" id="PTHR48016">
    <property type="entry name" value="MAP KINASE KINASE KINASE SSK2-RELATED-RELATED"/>
    <property type="match status" value="1"/>
</dbReference>
<feature type="region of interest" description="Disordered" evidence="5">
    <location>
        <begin position="1"/>
        <end position="26"/>
    </location>
</feature>
<gene>
    <name evidence="7" type="ORF">BSAL_13770</name>
</gene>
<dbReference type="OrthoDB" id="266718at2759"/>
<dbReference type="Proteomes" id="UP000051952">
    <property type="component" value="Unassembled WGS sequence"/>
</dbReference>
<dbReference type="PRINTS" id="PR00109">
    <property type="entry name" value="TYRKINASE"/>
</dbReference>
<protein>
    <submittedName>
        <fullName evidence="7">Protein kinase, putative</fullName>
    </submittedName>
</protein>
<dbReference type="EMBL" id="CYKH01001617">
    <property type="protein sequence ID" value="CUG88115.1"/>
    <property type="molecule type" value="Genomic_DNA"/>
</dbReference>
<evidence type="ECO:0000256" key="4">
    <source>
        <dbReference type="ARBA" id="ARBA00022840"/>
    </source>
</evidence>
<dbReference type="Gene3D" id="1.10.510.10">
    <property type="entry name" value="Transferase(Phosphotransferase) domain 1"/>
    <property type="match status" value="1"/>
</dbReference>
<accession>A0A0S4J9Q7</accession>
<feature type="compositionally biased region" description="Pro residues" evidence="5">
    <location>
        <begin position="82"/>
        <end position="113"/>
    </location>
</feature>
<dbReference type="Pfam" id="PF00069">
    <property type="entry name" value="Pkinase"/>
    <property type="match status" value="1"/>
</dbReference>
<feature type="compositionally biased region" description="Low complexity" evidence="5">
    <location>
        <begin position="119"/>
        <end position="132"/>
    </location>
</feature>
<evidence type="ECO:0000256" key="2">
    <source>
        <dbReference type="ARBA" id="ARBA00022741"/>
    </source>
</evidence>
<keyword evidence="2" id="KW-0547">Nucleotide-binding</keyword>
<dbReference type="VEuPathDB" id="TriTrypDB:BSAL_13770"/>
<keyword evidence="1" id="KW-0808">Transferase</keyword>
<dbReference type="GO" id="GO:0004672">
    <property type="term" value="F:protein kinase activity"/>
    <property type="evidence" value="ECO:0007669"/>
    <property type="project" value="InterPro"/>
</dbReference>
<evidence type="ECO:0000313" key="7">
    <source>
        <dbReference type="EMBL" id="CUG88115.1"/>
    </source>
</evidence>
<evidence type="ECO:0000256" key="5">
    <source>
        <dbReference type="SAM" id="MobiDB-lite"/>
    </source>
</evidence>
<dbReference type="SUPFAM" id="SSF56112">
    <property type="entry name" value="Protein kinase-like (PK-like)"/>
    <property type="match status" value="1"/>
</dbReference>
<dbReference type="InterPro" id="IPR001245">
    <property type="entry name" value="Ser-Thr/Tyr_kinase_cat_dom"/>
</dbReference>
<feature type="domain" description="Protein kinase" evidence="6">
    <location>
        <begin position="176"/>
        <end position="448"/>
    </location>
</feature>
<feature type="compositionally biased region" description="Low complexity" evidence="5">
    <location>
        <begin position="65"/>
        <end position="75"/>
    </location>
</feature>
<dbReference type="PROSITE" id="PS00108">
    <property type="entry name" value="PROTEIN_KINASE_ST"/>
    <property type="match status" value="1"/>
</dbReference>
<sequence length="453" mass="48537">MFAPKKMCLPHDSGSPRRKKKSMSSQVACTECQAPFSKATARFCSKCGAKRPAAAAATPPPPSAPVSSPSVATTALYQSAASPPPVEQPPPPQLLSTSPPPPQSSPPHQPPPEGQQHASSYSSHGGVTSSSSNDGTVPDMSAIADADAAAVYATLSPDGISPEMLQTANADGLRSWKRGSLLGRGTFGSVYLGLLPDGSFHAVKVVELGRKTGTFQPKELVSLSREISLMRRLSHKNLCTFRGAYYDTNDTSVCMFMEYVAGGSVSSLVKKFKPLPMEVVRSWTKQLLKGLLYLHSQRVIHRDIKGDNILIDTSCSVESEAQVKLVDFGAAKRLTDAVSHSRTVVGTPYWMAPEIVDLTGEGDGYSYKADVWSTGCTVAEFITGKPPWPSKANIPAAIMMIGQSVDGPTEVPTEGECSRGCVDFMRQCFVRKPEDRPTVEDLLQHPWILGTVV</sequence>
<dbReference type="PANTHER" id="PTHR48016:SF56">
    <property type="entry name" value="MAPKK KINASE"/>
    <property type="match status" value="1"/>
</dbReference>
<name>A0A0S4J9Q7_BODSA</name>
<dbReference type="InterPro" id="IPR008271">
    <property type="entry name" value="Ser/Thr_kinase_AS"/>
</dbReference>
<dbReference type="InterPro" id="IPR000719">
    <property type="entry name" value="Prot_kinase_dom"/>
</dbReference>
<evidence type="ECO:0000256" key="1">
    <source>
        <dbReference type="ARBA" id="ARBA00022679"/>
    </source>
</evidence>
<dbReference type="PROSITE" id="PS50011">
    <property type="entry name" value="PROTEIN_KINASE_DOM"/>
    <property type="match status" value="1"/>
</dbReference>
<dbReference type="CDD" id="cd06606">
    <property type="entry name" value="STKc_MAPKKK"/>
    <property type="match status" value="1"/>
</dbReference>